<keyword evidence="4" id="KW-0648">Protein biosynthesis</keyword>
<dbReference type="PANTHER" id="PTHR43261">
    <property type="entry name" value="TRANSLATION ELONGATION FACTOR G-RELATED"/>
    <property type="match status" value="1"/>
</dbReference>
<keyword evidence="1" id="KW-0547">Nucleotide-binding</keyword>
<proteinExistence type="predicted"/>
<dbReference type="Proteomes" id="UP000823918">
    <property type="component" value="Unassembled WGS sequence"/>
</dbReference>
<dbReference type="Gene3D" id="3.30.230.10">
    <property type="match status" value="1"/>
</dbReference>
<dbReference type="InterPro" id="IPR053905">
    <property type="entry name" value="EF-G-like_DII"/>
</dbReference>
<dbReference type="InterPro" id="IPR000795">
    <property type="entry name" value="T_Tr_GTP-bd_dom"/>
</dbReference>
<dbReference type="Gene3D" id="3.30.70.240">
    <property type="match status" value="1"/>
</dbReference>
<reference evidence="4" key="2">
    <citation type="submission" date="2021-04" db="EMBL/GenBank/DDBJ databases">
        <authorList>
            <person name="Gilroy R."/>
        </authorList>
    </citation>
    <scope>NUCLEOTIDE SEQUENCE</scope>
    <source>
        <strain evidence="4">5933</strain>
    </source>
</reference>
<dbReference type="InterPro" id="IPR000640">
    <property type="entry name" value="EFG_V-like"/>
</dbReference>
<dbReference type="Pfam" id="PF14492">
    <property type="entry name" value="EFG_III"/>
    <property type="match status" value="1"/>
</dbReference>
<dbReference type="InterPro" id="IPR035647">
    <property type="entry name" value="EFG_III/V"/>
</dbReference>
<dbReference type="Pfam" id="PF03764">
    <property type="entry name" value="EFG_IV"/>
    <property type="match status" value="1"/>
</dbReference>
<gene>
    <name evidence="4" type="ORF">H9698_00865</name>
</gene>
<dbReference type="Gene3D" id="3.30.70.870">
    <property type="entry name" value="Elongation Factor G (Translational Gtpase), domain 3"/>
    <property type="match status" value="1"/>
</dbReference>
<dbReference type="SMART" id="SM00838">
    <property type="entry name" value="EFG_C"/>
    <property type="match status" value="1"/>
</dbReference>
<dbReference type="GO" id="GO:0032790">
    <property type="term" value="P:ribosome disassembly"/>
    <property type="evidence" value="ECO:0007669"/>
    <property type="project" value="TreeGrafter"/>
</dbReference>
<dbReference type="GO" id="GO:0003746">
    <property type="term" value="F:translation elongation factor activity"/>
    <property type="evidence" value="ECO:0007669"/>
    <property type="project" value="UniProtKB-KW"/>
</dbReference>
<evidence type="ECO:0000256" key="1">
    <source>
        <dbReference type="ARBA" id="ARBA00022741"/>
    </source>
</evidence>
<dbReference type="FunFam" id="3.30.70.240:FF:000001">
    <property type="entry name" value="Elongation factor G"/>
    <property type="match status" value="1"/>
</dbReference>
<dbReference type="InterPro" id="IPR005517">
    <property type="entry name" value="Transl_elong_EFG/EF2_IV"/>
</dbReference>
<dbReference type="Pfam" id="PF22042">
    <property type="entry name" value="EF-G_D2"/>
    <property type="match status" value="1"/>
</dbReference>
<dbReference type="CDD" id="cd03713">
    <property type="entry name" value="EFG_mtEFG_C"/>
    <property type="match status" value="1"/>
</dbReference>
<dbReference type="SUPFAM" id="SSF52540">
    <property type="entry name" value="P-loop containing nucleoside triphosphate hydrolases"/>
    <property type="match status" value="1"/>
</dbReference>
<dbReference type="SUPFAM" id="SSF54980">
    <property type="entry name" value="EF-G C-terminal domain-like"/>
    <property type="match status" value="2"/>
</dbReference>
<keyword evidence="2" id="KW-0342">GTP-binding</keyword>
<dbReference type="SUPFAM" id="SSF54211">
    <property type="entry name" value="Ribosomal protein S5 domain 2-like"/>
    <property type="match status" value="1"/>
</dbReference>
<dbReference type="Gene3D" id="3.40.50.300">
    <property type="entry name" value="P-loop containing nucleotide triphosphate hydrolases"/>
    <property type="match status" value="1"/>
</dbReference>
<protein>
    <submittedName>
        <fullName evidence="4">Elongation factor G</fullName>
    </submittedName>
</protein>
<dbReference type="InterPro" id="IPR041095">
    <property type="entry name" value="EFG_II"/>
</dbReference>
<name>A0A9D2Q1X0_9FIRM</name>
<dbReference type="InterPro" id="IPR009022">
    <property type="entry name" value="EFG_III"/>
</dbReference>
<accession>A0A9D2Q1X0</accession>
<dbReference type="InterPro" id="IPR020568">
    <property type="entry name" value="Ribosomal_Su5_D2-typ_SF"/>
</dbReference>
<dbReference type="InterPro" id="IPR014721">
    <property type="entry name" value="Ribsml_uS5_D2-typ_fold_subgr"/>
</dbReference>
<dbReference type="CDD" id="cd16262">
    <property type="entry name" value="EFG_III"/>
    <property type="match status" value="1"/>
</dbReference>
<evidence type="ECO:0000313" key="5">
    <source>
        <dbReference type="Proteomes" id="UP000823918"/>
    </source>
</evidence>
<dbReference type="FunFam" id="3.30.230.10:FF:000003">
    <property type="entry name" value="Elongation factor G"/>
    <property type="match status" value="1"/>
</dbReference>
<dbReference type="SUPFAM" id="SSF50447">
    <property type="entry name" value="Translation proteins"/>
    <property type="match status" value="1"/>
</dbReference>
<dbReference type="PROSITE" id="PS51722">
    <property type="entry name" value="G_TR_2"/>
    <property type="match status" value="1"/>
</dbReference>
<dbReference type="InterPro" id="IPR035649">
    <property type="entry name" value="EFG_V"/>
</dbReference>
<sequence length="694" mass="75003">MNYANDRIRTVLLAGHAGAGKTTLAEALLYLTKGTDRLGRVEDGNTVCDYDPDEAKRHASLSSAVAPVEFDGVKINLIDTPGLFDFEAGLYEGIRAAESVLIAVSARSGLSVGAQKAYQLAVKNEKARMFYVSKVDAENADFYKVFEELKTEIGPSVCPVVVPIEQAGGRIYLNLITKKAYSYAGDGTAREVPVPSYGHRTEGLIAAMREAVAETDEALMEKFFEGEPFTEEEMIEGIRMGTRAGTITPVVCGASTSMAATDQVLWAMRKLLPSAARAAGEIGTDRDGNPVEIACDPDAPLCAYVFKTVADPFVGKMSYVKVISGKLTTDTPAFNPRTGEPERLGKLAFAKGKKLIDTDCISAGDVGVLTKLPNAKTGDTLCAPGRVVTLEQPSFPVPTLSMAIKVKNKGDESKVSGALQRLMEEDPTIGYRVDTETVQQILSGMGEQHLDVVCSKLKNKFGVEIALAKPRIAYRESIRKKFKAQGRHKKQTGGHGQFGDVWIEFEPTSDGDFVFEEKVFGGSVPKNFFPAVEKGLQEAVQHGVLAGYPVVGLKATLLDGSYHPVDSSEMAFKMAAKIAYKAALPQAGPVLLEPIGMLKATVPNDATGDIMGEVTKRRGRVLGMNPAENGMQTVEAEVPVSEMHDFTTYLRQTTQGRGSFVFEFARYEALPSQLEGKVIEDAKKFMDIKSDDEV</sequence>
<dbReference type="Pfam" id="PF00679">
    <property type="entry name" value="EFG_C"/>
    <property type="match status" value="1"/>
</dbReference>
<dbReference type="InterPro" id="IPR027417">
    <property type="entry name" value="P-loop_NTPase"/>
</dbReference>
<dbReference type="PANTHER" id="PTHR43261:SF6">
    <property type="entry name" value="ELONGATION FACTOR G-LIKE PROTEIN"/>
    <property type="match status" value="1"/>
</dbReference>
<dbReference type="Pfam" id="PF00009">
    <property type="entry name" value="GTP_EFTU"/>
    <property type="match status" value="1"/>
</dbReference>
<comment type="caution">
    <text evidence="4">The sequence shown here is derived from an EMBL/GenBank/DDBJ whole genome shotgun (WGS) entry which is preliminary data.</text>
</comment>
<dbReference type="NCBIfam" id="NF009381">
    <property type="entry name" value="PRK12740.1-5"/>
    <property type="match status" value="1"/>
</dbReference>
<dbReference type="SMART" id="SM00889">
    <property type="entry name" value="EFG_IV"/>
    <property type="match status" value="1"/>
</dbReference>
<reference evidence="4" key="1">
    <citation type="journal article" date="2021" name="PeerJ">
        <title>Extensive microbial diversity within the chicken gut microbiome revealed by metagenomics and culture.</title>
        <authorList>
            <person name="Gilroy R."/>
            <person name="Ravi A."/>
            <person name="Getino M."/>
            <person name="Pursley I."/>
            <person name="Horton D.L."/>
            <person name="Alikhan N.F."/>
            <person name="Baker D."/>
            <person name="Gharbi K."/>
            <person name="Hall N."/>
            <person name="Watson M."/>
            <person name="Adriaenssens E.M."/>
            <person name="Foster-Nyarko E."/>
            <person name="Jarju S."/>
            <person name="Secka A."/>
            <person name="Antonio M."/>
            <person name="Oren A."/>
            <person name="Chaudhuri R.R."/>
            <person name="La Ragione R."/>
            <person name="Hildebrand F."/>
            <person name="Pallen M.J."/>
        </authorList>
    </citation>
    <scope>NUCLEOTIDE SEQUENCE</scope>
    <source>
        <strain evidence="4">5933</strain>
    </source>
</reference>
<dbReference type="CDD" id="cd04088">
    <property type="entry name" value="EFG_mtEFG_II"/>
    <property type="match status" value="1"/>
</dbReference>
<dbReference type="InterPro" id="IPR009000">
    <property type="entry name" value="Transl_B-barrel_sf"/>
</dbReference>
<dbReference type="EMBL" id="DWWA01000007">
    <property type="protein sequence ID" value="HJC71332.1"/>
    <property type="molecule type" value="Genomic_DNA"/>
</dbReference>
<dbReference type="GO" id="GO:0003924">
    <property type="term" value="F:GTPase activity"/>
    <property type="evidence" value="ECO:0007669"/>
    <property type="project" value="InterPro"/>
</dbReference>
<feature type="domain" description="Tr-type G" evidence="3">
    <location>
        <begin position="6"/>
        <end position="276"/>
    </location>
</feature>
<evidence type="ECO:0000256" key="2">
    <source>
        <dbReference type="ARBA" id="ARBA00023134"/>
    </source>
</evidence>
<organism evidence="4 5">
    <name type="scientific">Candidatus Ruthenibacterium merdavium</name>
    <dbReference type="NCBI Taxonomy" id="2838752"/>
    <lineage>
        <taxon>Bacteria</taxon>
        <taxon>Bacillati</taxon>
        <taxon>Bacillota</taxon>
        <taxon>Clostridia</taxon>
        <taxon>Eubacteriales</taxon>
        <taxon>Oscillospiraceae</taxon>
        <taxon>Ruthenibacterium</taxon>
    </lineage>
</organism>
<dbReference type="InterPro" id="IPR047872">
    <property type="entry name" value="EFG_IV"/>
</dbReference>
<dbReference type="Gene3D" id="2.40.30.10">
    <property type="entry name" value="Translation factors"/>
    <property type="match status" value="1"/>
</dbReference>
<dbReference type="GO" id="GO:0005525">
    <property type="term" value="F:GTP binding"/>
    <property type="evidence" value="ECO:0007669"/>
    <property type="project" value="UniProtKB-KW"/>
</dbReference>
<keyword evidence="4" id="KW-0251">Elongation factor</keyword>
<evidence type="ECO:0000259" key="3">
    <source>
        <dbReference type="PROSITE" id="PS51722"/>
    </source>
</evidence>
<evidence type="ECO:0000313" key="4">
    <source>
        <dbReference type="EMBL" id="HJC71332.1"/>
    </source>
</evidence>
<dbReference type="AlphaFoldDB" id="A0A9D2Q1X0"/>
<dbReference type="CDD" id="cd01434">
    <property type="entry name" value="EFG_mtEFG1_IV"/>
    <property type="match status" value="1"/>
</dbReference>